<sequence length="65" mass="7747">MLRQVLTPSKENATISIPLEFYGKKVEVLVYPFNANPENIDDIFDKYLYSFDNYKFDRNEANDYE</sequence>
<dbReference type="AlphaFoldDB" id="A0A806KMX9"/>
<name>A0A806KMX9_9BACT</name>
<accession>A0A806KMX9</accession>
<organism evidence="1">
    <name type="scientific">uncultured bacterium contig00053</name>
    <dbReference type="NCBI Taxonomy" id="1181537"/>
    <lineage>
        <taxon>Bacteria</taxon>
        <taxon>environmental samples</taxon>
    </lineage>
</organism>
<reference evidence="1" key="1">
    <citation type="submission" date="2012-03" db="EMBL/GenBank/DDBJ databases">
        <title>Functional metagenomics reveals considerable lignocellulase gene clusters in the gut microbiome of a wood-feeding higher termite.</title>
        <authorList>
            <person name="Liu N."/>
        </authorList>
    </citation>
    <scope>NUCLEOTIDE SEQUENCE</scope>
</reference>
<protein>
    <submittedName>
        <fullName evidence="1">Uncharacterized protein</fullName>
    </submittedName>
</protein>
<evidence type="ECO:0000313" key="1">
    <source>
        <dbReference type="EMBL" id="AGS51808.1"/>
    </source>
</evidence>
<proteinExistence type="predicted"/>
<dbReference type="EMBL" id="JQ844171">
    <property type="protein sequence ID" value="AGS51808.1"/>
    <property type="molecule type" value="Genomic_DNA"/>
</dbReference>